<proteinExistence type="predicted"/>
<evidence type="ECO:0000313" key="1">
    <source>
        <dbReference type="EMBL" id="PIV12663.1"/>
    </source>
</evidence>
<comment type="caution">
    <text evidence="1">The sequence shown here is derived from an EMBL/GenBank/DDBJ whole genome shotgun (WGS) entry which is preliminary data.</text>
</comment>
<name>A0A2M7BYA2_9BACT</name>
<accession>A0A2M7BYA2</accession>
<dbReference type="EMBL" id="PEUV01000029">
    <property type="protein sequence ID" value="PIV12663.1"/>
    <property type="molecule type" value="Genomic_DNA"/>
</dbReference>
<dbReference type="SUPFAM" id="SSF46785">
    <property type="entry name" value="Winged helix' DNA-binding domain"/>
    <property type="match status" value="1"/>
</dbReference>
<sequence>MIQIKKKVEQKVEHSHKLDQLDKRILLTVSKYQINKQISVHLKIPKSTVSYHTKKLTALGLLTEIGLNPKIFEPTPAGKMACSTFLTGYGAKQFEPMVRSHNIRFKSKITQEPENLVERLLKNNWIEYTPNNWKGYINHIFNAAVIFTPKSVQYMLPEFYDYDVAVNMDAAVRLVFKIKEYLEDCYPGLVLGKPEEVATLIKQHHAIQYDPEALEYYKYNEETGSTLTSNSGRISVDHSNNVPETETIHKVHGKEDLEKIFKLYGEVVETDFSVKEHLSDDEKRFSMMMKSQDKIIDSMQTFAIGMKEHMKLIRMLQKLVGSLDKKQEDLFSHYPLFSIVKRWFKR</sequence>
<gene>
    <name evidence="1" type="ORF">COS47_01380</name>
</gene>
<dbReference type="AlphaFoldDB" id="A0A2M7BYA2"/>
<reference evidence="2" key="1">
    <citation type="submission" date="2017-09" db="EMBL/GenBank/DDBJ databases">
        <title>Depth-based differentiation of microbial function through sediment-hosted aquifers and enrichment of novel symbionts in the deep terrestrial subsurface.</title>
        <authorList>
            <person name="Probst A.J."/>
            <person name="Ladd B."/>
            <person name="Jarett J.K."/>
            <person name="Geller-Mcgrath D.E."/>
            <person name="Sieber C.M.K."/>
            <person name="Emerson J.B."/>
            <person name="Anantharaman K."/>
            <person name="Thomas B.C."/>
            <person name="Malmstrom R."/>
            <person name="Stieglmeier M."/>
            <person name="Klingl A."/>
            <person name="Woyke T."/>
            <person name="Ryan C.M."/>
            <person name="Banfield J.F."/>
        </authorList>
    </citation>
    <scope>NUCLEOTIDE SEQUENCE [LARGE SCALE GENOMIC DNA]</scope>
</reference>
<evidence type="ECO:0000313" key="2">
    <source>
        <dbReference type="Proteomes" id="UP000230324"/>
    </source>
</evidence>
<dbReference type="Proteomes" id="UP000230324">
    <property type="component" value="Unassembled WGS sequence"/>
</dbReference>
<dbReference type="InterPro" id="IPR036390">
    <property type="entry name" value="WH_DNA-bd_sf"/>
</dbReference>
<protein>
    <submittedName>
        <fullName evidence="1">Uncharacterized protein</fullName>
    </submittedName>
</protein>
<organism evidence="1 2">
    <name type="scientific">Candidatus Nealsonbacteria bacterium CG03_land_8_20_14_0_80_36_12</name>
    <dbReference type="NCBI Taxonomy" id="1974701"/>
    <lineage>
        <taxon>Bacteria</taxon>
        <taxon>Candidatus Nealsoniibacteriota</taxon>
    </lineage>
</organism>